<feature type="transmembrane region" description="Helical" evidence="1">
    <location>
        <begin position="16"/>
        <end position="34"/>
    </location>
</feature>
<accession>A0A5B8S208</accession>
<dbReference type="Pfam" id="PF05545">
    <property type="entry name" value="FixQ"/>
    <property type="match status" value="1"/>
</dbReference>
<keyword evidence="1" id="KW-0472">Membrane</keyword>
<keyword evidence="3" id="KW-1185">Reference proteome</keyword>
<keyword evidence="1" id="KW-0812">Transmembrane</keyword>
<keyword evidence="1" id="KW-1133">Transmembrane helix</keyword>
<evidence type="ECO:0000313" key="3">
    <source>
        <dbReference type="Proteomes" id="UP000321172"/>
    </source>
</evidence>
<organism evidence="2 3">
    <name type="scientific">Novosphingobium ginsenosidimutans</name>
    <dbReference type="NCBI Taxonomy" id="1176536"/>
    <lineage>
        <taxon>Bacteria</taxon>
        <taxon>Pseudomonadati</taxon>
        <taxon>Pseudomonadota</taxon>
        <taxon>Alphaproteobacteria</taxon>
        <taxon>Sphingomonadales</taxon>
        <taxon>Sphingomonadaceae</taxon>
        <taxon>Novosphingobium</taxon>
    </lineage>
</organism>
<evidence type="ECO:0000256" key="1">
    <source>
        <dbReference type="SAM" id="Phobius"/>
    </source>
</evidence>
<sequence length="58" mass="6662">MSTHSTYDMLRHFADSWGLLAMLVTFLVLVLWPFRPSARSANEAAKTMIFKDDDDGQR</sequence>
<reference evidence="2 3" key="1">
    <citation type="journal article" date="2013" name="J. Microbiol. Biotechnol.">
        <title>Novosphingobium ginsenosidimutans sp. nov., with the ability to convert ginsenoside.</title>
        <authorList>
            <person name="Kim J.K."/>
            <person name="He D."/>
            <person name="Liu Q.M."/>
            <person name="Park H.Y."/>
            <person name="Jung M.S."/>
            <person name="Yoon M.H."/>
            <person name="Kim S.C."/>
            <person name="Im W.T."/>
        </authorList>
    </citation>
    <scope>NUCLEOTIDE SEQUENCE [LARGE SCALE GENOMIC DNA]</scope>
    <source>
        <strain evidence="2 3">FW-6</strain>
    </source>
</reference>
<proteinExistence type="predicted"/>
<evidence type="ECO:0000313" key="2">
    <source>
        <dbReference type="EMBL" id="QEA15148.1"/>
    </source>
</evidence>
<dbReference type="CDD" id="cd01324">
    <property type="entry name" value="cbb3_Oxidase_CcoQ"/>
    <property type="match status" value="1"/>
</dbReference>
<dbReference type="RefSeq" id="WP_147089129.1">
    <property type="nucleotide sequence ID" value="NZ_BAABJD010000002.1"/>
</dbReference>
<gene>
    <name evidence="2" type="ORF">FRF71_02785</name>
</gene>
<dbReference type="OrthoDB" id="9801588at2"/>
<name>A0A5B8S208_9SPHN</name>
<dbReference type="AlphaFoldDB" id="A0A5B8S208"/>
<dbReference type="Proteomes" id="UP000321172">
    <property type="component" value="Chromosome"/>
</dbReference>
<dbReference type="EMBL" id="CP042345">
    <property type="protein sequence ID" value="QEA15148.1"/>
    <property type="molecule type" value="Genomic_DNA"/>
</dbReference>
<dbReference type="KEGG" id="ngf:FRF71_02785"/>
<protein>
    <submittedName>
        <fullName evidence="2">Cbb3-type cytochrome c oxidase subunit 3</fullName>
    </submittedName>
</protein>
<dbReference type="InterPro" id="IPR008621">
    <property type="entry name" value="Cbb3-typ_cyt_oxidase_comp"/>
</dbReference>